<keyword evidence="4" id="KW-1185">Reference proteome</keyword>
<evidence type="ECO:0000259" key="2">
    <source>
        <dbReference type="Pfam" id="PF22150"/>
    </source>
</evidence>
<keyword evidence="1" id="KW-1133">Transmembrane helix</keyword>
<dbReference type="InterPro" id="IPR012902">
    <property type="entry name" value="N_methyl_site"/>
</dbReference>
<organism evidence="3 4">
    <name type="scientific">Niveibacterium microcysteis</name>
    <dbReference type="NCBI Taxonomy" id="2811415"/>
    <lineage>
        <taxon>Bacteria</taxon>
        <taxon>Pseudomonadati</taxon>
        <taxon>Pseudomonadota</taxon>
        <taxon>Betaproteobacteria</taxon>
        <taxon>Rhodocyclales</taxon>
        <taxon>Rhodocyclaceae</taxon>
        <taxon>Niveibacterium</taxon>
    </lineage>
</organism>
<reference evidence="3 4" key="1">
    <citation type="submission" date="2021-02" db="EMBL/GenBank/DDBJ databases">
        <title>Niveibacterium changnyeongensis HC41.</title>
        <authorList>
            <person name="Kang M."/>
        </authorList>
    </citation>
    <scope>NUCLEOTIDE SEQUENCE [LARGE SCALE GENOMIC DNA]</scope>
    <source>
        <strain evidence="3 4">HC41</strain>
    </source>
</reference>
<accession>A0ABX7M1J8</accession>
<dbReference type="InterPro" id="IPR013362">
    <property type="entry name" value="Pilus_4_PilV"/>
</dbReference>
<proteinExistence type="predicted"/>
<protein>
    <submittedName>
        <fullName evidence="3">Type IV pilus modification protein PilV</fullName>
    </submittedName>
</protein>
<name>A0ABX7M1J8_9RHOO</name>
<dbReference type="Pfam" id="PF22150">
    <property type="entry name" value="Tt1218-like"/>
    <property type="match status" value="1"/>
</dbReference>
<dbReference type="NCBIfam" id="TIGR02532">
    <property type="entry name" value="IV_pilin_GFxxxE"/>
    <property type="match status" value="1"/>
</dbReference>
<dbReference type="Proteomes" id="UP000663570">
    <property type="component" value="Chromosome"/>
</dbReference>
<gene>
    <name evidence="3" type="primary">pilV</name>
    <name evidence="3" type="ORF">JY500_14180</name>
</gene>
<evidence type="ECO:0000313" key="3">
    <source>
        <dbReference type="EMBL" id="QSI75636.1"/>
    </source>
</evidence>
<dbReference type="Pfam" id="PF07963">
    <property type="entry name" value="N_methyl"/>
    <property type="match status" value="1"/>
</dbReference>
<dbReference type="EMBL" id="CP071060">
    <property type="protein sequence ID" value="QSI75636.1"/>
    <property type="molecule type" value="Genomic_DNA"/>
</dbReference>
<dbReference type="NCBIfam" id="TIGR02523">
    <property type="entry name" value="type_IV_pilV"/>
    <property type="match status" value="1"/>
</dbReference>
<feature type="domain" description="Type IV pilin Tt1218-like" evidence="2">
    <location>
        <begin position="38"/>
        <end position="106"/>
    </location>
</feature>
<keyword evidence="1" id="KW-0472">Membrane</keyword>
<feature type="transmembrane region" description="Helical" evidence="1">
    <location>
        <begin position="12"/>
        <end position="35"/>
    </location>
</feature>
<sequence length="193" mass="19951">MNNGRGQSGSSLIEVLVAIVVVAVGLLGVSGMFVLSTRGAADAASRTVATQAAYELADRIRANRTAIASYLAPAWGVATPIPNGAALPTNCFSVACTPAQQADFDLRVWARGLTDASLAGLLQARSARLPQARAVVCRTLTPEAGTPAAPACTGGATDPIVIKIWWSERSVTATENATAGSLIQRRYALTFLP</sequence>
<dbReference type="RefSeq" id="WP_206253394.1">
    <property type="nucleotide sequence ID" value="NZ_CP071060.1"/>
</dbReference>
<evidence type="ECO:0000256" key="1">
    <source>
        <dbReference type="SAM" id="Phobius"/>
    </source>
</evidence>
<dbReference type="InterPro" id="IPR054402">
    <property type="entry name" value="Tt1218-like_dom"/>
</dbReference>
<evidence type="ECO:0000313" key="4">
    <source>
        <dbReference type="Proteomes" id="UP000663570"/>
    </source>
</evidence>
<keyword evidence="1" id="KW-0812">Transmembrane</keyword>